<comment type="caution">
    <text evidence="1">The sequence shown here is derived from an EMBL/GenBank/DDBJ whole genome shotgun (WGS) entry which is preliminary data.</text>
</comment>
<dbReference type="AlphaFoldDB" id="A0A2T0ANQ4"/>
<keyword evidence="2" id="KW-1185">Reference proteome</keyword>
<name>A0A2T0ANQ4_9FIRM</name>
<gene>
    <name evidence="1" type="ORF">MOHU_17710</name>
</gene>
<accession>A0A2T0ANQ4</accession>
<protein>
    <submittedName>
        <fullName evidence="1">Uncharacterized protein</fullName>
    </submittedName>
</protein>
<organism evidence="1 2">
    <name type="scientific">Neomoorella humiferrea</name>
    <dbReference type="NCBI Taxonomy" id="676965"/>
    <lineage>
        <taxon>Bacteria</taxon>
        <taxon>Bacillati</taxon>
        <taxon>Bacillota</taxon>
        <taxon>Clostridia</taxon>
        <taxon>Neomoorellales</taxon>
        <taxon>Neomoorellaceae</taxon>
        <taxon>Neomoorella</taxon>
    </lineage>
</organism>
<evidence type="ECO:0000313" key="2">
    <source>
        <dbReference type="Proteomes" id="UP000238415"/>
    </source>
</evidence>
<reference evidence="1 2" key="1">
    <citation type="submission" date="2018-03" db="EMBL/GenBank/DDBJ databases">
        <title>Genome sequence of Moorella humiferrea DSM 23265.</title>
        <authorList>
            <person name="Poehlein A."/>
            <person name="Daniel R."/>
        </authorList>
    </citation>
    <scope>NUCLEOTIDE SEQUENCE [LARGE SCALE GENOMIC DNA]</scope>
    <source>
        <strain evidence="1 2">DSM 23265</strain>
    </source>
</reference>
<dbReference type="EMBL" id="PVXM01000046">
    <property type="protein sequence ID" value="PRR70664.1"/>
    <property type="molecule type" value="Genomic_DNA"/>
</dbReference>
<dbReference type="Proteomes" id="UP000238415">
    <property type="component" value="Unassembled WGS sequence"/>
</dbReference>
<dbReference type="OrthoDB" id="1726972at2"/>
<evidence type="ECO:0000313" key="1">
    <source>
        <dbReference type="EMBL" id="PRR70664.1"/>
    </source>
</evidence>
<dbReference type="RefSeq" id="WP_106005724.1">
    <property type="nucleotide sequence ID" value="NZ_CP136421.1"/>
</dbReference>
<proteinExistence type="predicted"/>
<sequence>MLKVHFSYFARPRRGRCDCCDRQQTLEVKLLLLDDASLIGDLILCGECAAAWEELTSRDRERVVKQWNFTGEGEEG</sequence>